<evidence type="ECO:0000313" key="8">
    <source>
        <dbReference type="Proteomes" id="UP000683511"/>
    </source>
</evidence>
<dbReference type="InterPro" id="IPR046342">
    <property type="entry name" value="CBS_dom_sf"/>
</dbReference>
<dbReference type="Gene3D" id="3.30.565.10">
    <property type="entry name" value="Histidine kinase-like ATPase, C-terminal domain"/>
    <property type="match status" value="1"/>
</dbReference>
<dbReference type="SMART" id="SM00387">
    <property type="entry name" value="HATPase_c"/>
    <property type="match status" value="1"/>
</dbReference>
<dbReference type="SUPFAM" id="SSF55874">
    <property type="entry name" value="ATPase domain of HSP90 chaperone/DNA topoisomerase II/histidine kinase"/>
    <property type="match status" value="1"/>
</dbReference>
<feature type="domain" description="PAC" evidence="5">
    <location>
        <begin position="632"/>
        <end position="683"/>
    </location>
</feature>
<dbReference type="InterPro" id="IPR036890">
    <property type="entry name" value="HATPase_C_sf"/>
</dbReference>
<keyword evidence="1 7" id="KW-0418">Kinase</keyword>
<dbReference type="InterPro" id="IPR013655">
    <property type="entry name" value="PAS_fold_3"/>
</dbReference>
<dbReference type="InterPro" id="IPR005467">
    <property type="entry name" value="His_kinase_dom"/>
</dbReference>
<dbReference type="Gene3D" id="3.10.580.10">
    <property type="entry name" value="CBS-domain"/>
    <property type="match status" value="1"/>
</dbReference>
<evidence type="ECO:0000259" key="6">
    <source>
        <dbReference type="PROSITE" id="PS51371"/>
    </source>
</evidence>
<dbReference type="Pfam" id="PF13426">
    <property type="entry name" value="PAS_9"/>
    <property type="match status" value="2"/>
</dbReference>
<feature type="domain" description="PAS" evidence="4">
    <location>
        <begin position="168"/>
        <end position="245"/>
    </location>
</feature>
<evidence type="ECO:0000259" key="4">
    <source>
        <dbReference type="PROSITE" id="PS50112"/>
    </source>
</evidence>
<feature type="domain" description="CBS" evidence="6">
    <location>
        <begin position="11"/>
        <end position="68"/>
    </location>
</feature>
<dbReference type="KEGG" id="rsin:B6N60_02633"/>
<organism evidence="7 8">
    <name type="scientific">Richelia sinica FACHB-800</name>
    <dbReference type="NCBI Taxonomy" id="1357546"/>
    <lineage>
        <taxon>Bacteria</taxon>
        <taxon>Bacillati</taxon>
        <taxon>Cyanobacteriota</taxon>
        <taxon>Cyanophyceae</taxon>
        <taxon>Nostocales</taxon>
        <taxon>Nostocaceae</taxon>
        <taxon>Richelia</taxon>
    </lineage>
</organism>
<evidence type="ECO:0000313" key="7">
    <source>
        <dbReference type="EMBL" id="QXE23931.1"/>
    </source>
</evidence>
<dbReference type="InterPro" id="IPR011495">
    <property type="entry name" value="Sig_transdc_His_kin_sub2_dim/P"/>
</dbReference>
<evidence type="ECO:0000259" key="3">
    <source>
        <dbReference type="PROSITE" id="PS50109"/>
    </source>
</evidence>
<feature type="domain" description="Histidine kinase" evidence="3">
    <location>
        <begin position="923"/>
        <end position="1012"/>
    </location>
</feature>
<dbReference type="FunFam" id="3.30.450.20:FF:000155">
    <property type="entry name" value="Sensor histidine kinase TodS"/>
    <property type="match status" value="1"/>
</dbReference>
<name>A0A975T804_9NOST</name>
<dbReference type="Pfam" id="PF08448">
    <property type="entry name" value="PAS_4"/>
    <property type="match status" value="2"/>
</dbReference>
<feature type="domain" description="PAC" evidence="5">
    <location>
        <begin position="248"/>
        <end position="300"/>
    </location>
</feature>
<dbReference type="InterPro" id="IPR000644">
    <property type="entry name" value="CBS_dom"/>
</dbReference>
<sequence>MDIPNLHIVHANHQQDWLKIASDLTGLAIIYEMSQQNTSYGLVMEQQQLVGIVTAKDLVRAIAQGHDLQKIIAVELINQPLVTIDITEIQDKGTIIEKLRQCHYQYLPIIDDQGQVLGVISSENQLGGLMETCYQTLEVRTAQLEKEIANRQLTQKLLSDRETRYRQSQARLNDVLNSAVATSIVSFRLFPNRDWEYDYQSPGCEALFGYTAEEIVSHKTLWMSQVEPEDREAVILPLFESLYAGGTAKVEFRFHHKDGSLRWIGATYTSRYEADGNYWVVTGISSDITQNKKTQAALRQSEERYRAIFDLTFQFVGLLTPEGIVLEANETALNFAGVQLADVINQPIWLTKWWQISSATQEQLKLAIAQAASGEFIRYQVDILGAGDKVATIDFSLKPVKDKTGKVVFLLPEGRDISDIKKTKLEIIRSRDLREAIFNESTDALFLVSTETLLTTDCNNRAVELFEATSKAELIGIEGQTLQKNQFTPQELNSLVTEINQRGFWCQELEYLTKKGNSFWGNLAVKQIQVAGQTMNLVRVTDISDRKRAEVTLQQQETFLRSIYDGVGQPIFVVDVVDDDFRFVGLNPAHERVTGLLTSNLQGKTPEQVLPPILAAQVRRHYQDCVDAGTNISYEECFPLQEQETWWITSLTPLRNEQGKVYRIVGNSVNITEQKHAQQKLELQAVIARNMAEGICLVRLADGVIVYTNRKFEQIFGYDTGELIGQHVSVLNYHQAEISPTDVHQAIAHTVITNDEASYEVNNIKKDGTPFWCRATTSVFEDLEHGKILVAVQQDITEHKQADEKIKASLKEKEVLLQEIHHRVKNNLGIVSSLLQMQSRRTQDAQAKSILLDSQNRIGSIALIHEKLYFSDNLAHIDFAQYITDLSSHLFYSYNISTSRIKMDIQVDHVNLDIEMAIPCGLIINELVSNALKYAFPNNCEGKIKIRLDKLEDKYILVVQDNGIGLPRDFDSKQAQTLGLTLVQGLVKQLKGSIEINSLPGAEFKIVFHKSRV</sequence>
<dbReference type="NCBIfam" id="TIGR00229">
    <property type="entry name" value="sensory_box"/>
    <property type="match status" value="5"/>
</dbReference>
<dbReference type="PROSITE" id="PS50109">
    <property type="entry name" value="HIS_KIN"/>
    <property type="match status" value="1"/>
</dbReference>
<accession>A0A975T804</accession>
<dbReference type="CDD" id="cd00130">
    <property type="entry name" value="PAS"/>
    <property type="match status" value="3"/>
</dbReference>
<dbReference type="Pfam" id="PF02518">
    <property type="entry name" value="HATPase_c"/>
    <property type="match status" value="1"/>
</dbReference>
<dbReference type="InterPro" id="IPR000700">
    <property type="entry name" value="PAS-assoc_C"/>
</dbReference>
<dbReference type="Pfam" id="PF08447">
    <property type="entry name" value="PAS_3"/>
    <property type="match status" value="1"/>
</dbReference>
<dbReference type="SMART" id="SM00091">
    <property type="entry name" value="PAS"/>
    <property type="match status" value="5"/>
</dbReference>
<dbReference type="SUPFAM" id="SSF55785">
    <property type="entry name" value="PYP-like sensor domain (PAS domain)"/>
    <property type="match status" value="5"/>
</dbReference>
<dbReference type="PANTHER" id="PTHR43065:SF23">
    <property type="entry name" value="SENSOR HISTIDINE KINASE PDTAS"/>
    <property type="match status" value="1"/>
</dbReference>
<feature type="domain" description="CBS" evidence="6">
    <location>
        <begin position="77"/>
        <end position="139"/>
    </location>
</feature>
<dbReference type="Gene3D" id="3.30.450.20">
    <property type="entry name" value="PAS domain"/>
    <property type="match status" value="5"/>
</dbReference>
<dbReference type="InterPro" id="IPR003594">
    <property type="entry name" value="HATPase_dom"/>
</dbReference>
<keyword evidence="8" id="KW-1185">Reference proteome</keyword>
<dbReference type="Pfam" id="PF07568">
    <property type="entry name" value="HisKA_2"/>
    <property type="match status" value="1"/>
</dbReference>
<dbReference type="PANTHER" id="PTHR43065">
    <property type="entry name" value="SENSOR HISTIDINE KINASE"/>
    <property type="match status" value="1"/>
</dbReference>
<dbReference type="Pfam" id="PF00571">
    <property type="entry name" value="CBS"/>
    <property type="match status" value="1"/>
</dbReference>
<proteinExistence type="predicted"/>
<evidence type="ECO:0000256" key="2">
    <source>
        <dbReference type="PROSITE-ProRule" id="PRU00703"/>
    </source>
</evidence>
<dbReference type="Proteomes" id="UP000683511">
    <property type="component" value="Chromosome"/>
</dbReference>
<dbReference type="PROSITE" id="PS50113">
    <property type="entry name" value="PAC"/>
    <property type="match status" value="4"/>
</dbReference>
<dbReference type="InterPro" id="IPR000014">
    <property type="entry name" value="PAS"/>
</dbReference>
<dbReference type="InterPro" id="IPR013656">
    <property type="entry name" value="PAS_4"/>
</dbReference>
<reference evidence="7" key="1">
    <citation type="submission" date="2017-04" db="EMBL/GenBank/DDBJ databases">
        <title>Genome deletions in a multicellular cyanobacterial endosymbiont for morphological adaptation in marine diatoms.</title>
        <authorList>
            <person name="Wang Y."/>
            <person name="Gao H."/>
            <person name="Li R."/>
            <person name="Xu X."/>
        </authorList>
    </citation>
    <scope>NUCLEOTIDE SEQUENCE</scope>
    <source>
        <strain evidence="7">FACHB 800</strain>
    </source>
</reference>
<dbReference type="GO" id="GO:0016301">
    <property type="term" value="F:kinase activity"/>
    <property type="evidence" value="ECO:0007669"/>
    <property type="project" value="UniProtKB-KW"/>
</dbReference>
<dbReference type="PROSITE" id="PS51371">
    <property type="entry name" value="CBS"/>
    <property type="match status" value="2"/>
</dbReference>
<dbReference type="InterPro" id="IPR035965">
    <property type="entry name" value="PAS-like_dom_sf"/>
</dbReference>
<evidence type="ECO:0000259" key="5">
    <source>
        <dbReference type="PROSITE" id="PS50113"/>
    </source>
</evidence>
<keyword evidence="2" id="KW-0129">CBS domain</keyword>
<dbReference type="SUPFAM" id="SSF54631">
    <property type="entry name" value="CBS-domain pair"/>
    <property type="match status" value="1"/>
</dbReference>
<dbReference type="RefSeq" id="WP_190606204.1">
    <property type="nucleotide sequence ID" value="NZ_CP021056.1"/>
</dbReference>
<feature type="domain" description="PAS" evidence="4">
    <location>
        <begin position="556"/>
        <end position="629"/>
    </location>
</feature>
<dbReference type="PROSITE" id="PS50112">
    <property type="entry name" value="PAS"/>
    <property type="match status" value="3"/>
</dbReference>
<feature type="domain" description="PAC" evidence="5">
    <location>
        <begin position="377"/>
        <end position="429"/>
    </location>
</feature>
<gene>
    <name evidence="7" type="ORF">B6N60_02633</name>
</gene>
<dbReference type="InterPro" id="IPR001610">
    <property type="entry name" value="PAC"/>
</dbReference>
<keyword evidence="1 7" id="KW-0808">Transferase</keyword>
<dbReference type="EMBL" id="CP021056">
    <property type="protein sequence ID" value="QXE23931.1"/>
    <property type="molecule type" value="Genomic_DNA"/>
</dbReference>
<dbReference type="SMART" id="SM00086">
    <property type="entry name" value="PAC"/>
    <property type="match status" value="5"/>
</dbReference>
<feature type="domain" description="PAS" evidence="4">
    <location>
        <begin position="701"/>
        <end position="737"/>
    </location>
</feature>
<evidence type="ECO:0000256" key="1">
    <source>
        <dbReference type="ARBA" id="ARBA00022777"/>
    </source>
</evidence>
<feature type="domain" description="PAC" evidence="5">
    <location>
        <begin position="757"/>
        <end position="808"/>
    </location>
</feature>
<dbReference type="AlphaFoldDB" id="A0A975T804"/>
<protein>
    <submittedName>
        <fullName evidence="7">Two-component sensor histidine kinase</fullName>
    </submittedName>
</protein>